<feature type="domain" description="Transposase DDE" evidence="1">
    <location>
        <begin position="2"/>
        <end position="85"/>
    </location>
</feature>
<dbReference type="InterPro" id="IPR025668">
    <property type="entry name" value="Tnp_DDE_dom"/>
</dbReference>
<comment type="caution">
    <text evidence="2">The sequence shown here is derived from an EMBL/GenBank/DDBJ whole genome shotgun (WGS) entry which is preliminary data.</text>
</comment>
<evidence type="ECO:0000259" key="1">
    <source>
        <dbReference type="Pfam" id="PF13701"/>
    </source>
</evidence>
<dbReference type="AlphaFoldDB" id="A0A6I1EG49"/>
<dbReference type="OrthoDB" id="476248at2"/>
<reference evidence="2 3" key="1">
    <citation type="submission" date="2019-10" db="EMBL/GenBank/DDBJ databases">
        <title>Genome diversity of Sutterella seckii.</title>
        <authorList>
            <person name="Chaplin A.V."/>
            <person name="Sokolova S.R."/>
            <person name="Mosin K.A."/>
            <person name="Ivanova E.L."/>
            <person name="Kochetkova T.O."/>
            <person name="Goltsov A.Y."/>
            <person name="Trofimov D.Y."/>
            <person name="Efimov B.A."/>
        </authorList>
    </citation>
    <scope>NUCLEOTIDE SEQUENCE [LARGE SCALE GENOMIC DNA]</scope>
    <source>
        <strain evidence="2 3">ASD393</strain>
    </source>
</reference>
<proteinExistence type="predicted"/>
<gene>
    <name evidence="2" type="ORF">GBM95_11355</name>
</gene>
<accession>A0A6I1EG49</accession>
<evidence type="ECO:0000313" key="3">
    <source>
        <dbReference type="Proteomes" id="UP000430564"/>
    </source>
</evidence>
<protein>
    <recommendedName>
        <fullName evidence="1">Transposase DDE domain-containing protein</fullName>
    </recommendedName>
</protein>
<dbReference type="EMBL" id="WEHX01000150">
    <property type="protein sequence ID" value="KAB7652205.1"/>
    <property type="molecule type" value="Genomic_DNA"/>
</dbReference>
<organism evidence="2 3">
    <name type="scientific">Sutterella seckii</name>
    <dbReference type="NCBI Taxonomy" id="1944635"/>
    <lineage>
        <taxon>Bacteria</taxon>
        <taxon>Pseudomonadati</taxon>
        <taxon>Pseudomonadota</taxon>
        <taxon>Betaproteobacteria</taxon>
        <taxon>Burkholderiales</taxon>
        <taxon>Sutterellaceae</taxon>
        <taxon>Sutterella</taxon>
    </lineage>
</organism>
<dbReference type="RefSeq" id="WP_152159201.1">
    <property type="nucleotide sequence ID" value="NZ_WEHX01000150.1"/>
</dbReference>
<sequence length="203" mass="22554">DGHYRCISYLPIFVAINGVPAFVQNAPGAANGAALCLIHIRRLIQKLRESFPGAKILVRGDTGYNNAELIRIIVEEGVSYILGYNVRPKDLRTKLFRHIAEEYSSDPNSRICMAKEILKEIPLTGLFDEVKPPKRRRKLTSTTAGNKFRCCGFSITIKQKHGKHPGRWCTACSSAISTRTLMPASFKQTFRLKKPGPSPKAAA</sequence>
<dbReference type="Proteomes" id="UP000430564">
    <property type="component" value="Unassembled WGS sequence"/>
</dbReference>
<evidence type="ECO:0000313" key="2">
    <source>
        <dbReference type="EMBL" id="KAB7652205.1"/>
    </source>
</evidence>
<dbReference type="Pfam" id="PF13701">
    <property type="entry name" value="DDE_Tnp_1_4"/>
    <property type="match status" value="1"/>
</dbReference>
<name>A0A6I1EG49_9BURK</name>
<feature type="non-terminal residue" evidence="2">
    <location>
        <position position="1"/>
    </location>
</feature>